<dbReference type="RefSeq" id="WP_097969646.1">
    <property type="nucleotide sequence ID" value="NZ_NUDP01000114.1"/>
</dbReference>
<dbReference type="Proteomes" id="UP000219775">
    <property type="component" value="Unassembled WGS sequence"/>
</dbReference>
<evidence type="ECO:0008006" key="3">
    <source>
        <dbReference type="Google" id="ProtNLM"/>
    </source>
</evidence>
<organism evidence="1 2">
    <name type="scientific">Bacillus pseudomycoides</name>
    <dbReference type="NCBI Taxonomy" id="64104"/>
    <lineage>
        <taxon>Bacteria</taxon>
        <taxon>Bacillati</taxon>
        <taxon>Bacillota</taxon>
        <taxon>Bacilli</taxon>
        <taxon>Bacillales</taxon>
        <taxon>Bacillaceae</taxon>
        <taxon>Bacillus</taxon>
        <taxon>Bacillus cereus group</taxon>
    </lineage>
</organism>
<name>A0A2A8BZ82_9BACI</name>
<evidence type="ECO:0000313" key="2">
    <source>
        <dbReference type="Proteomes" id="UP000219775"/>
    </source>
</evidence>
<protein>
    <recommendedName>
        <fullName evidence="3">DUF2716 domain-containing protein</fullName>
    </recommendedName>
</protein>
<comment type="caution">
    <text evidence="1">The sequence shown here is derived from an EMBL/GenBank/DDBJ whole genome shotgun (WGS) entry which is preliminary data.</text>
</comment>
<dbReference type="AlphaFoldDB" id="A0A2A8BZ82"/>
<sequence length="156" mass="19163">MKKWILLNTKEYEDVWDRFYDEFCFNPNIDGDQSFKFSCPYITYDLSDCFEGKWTDDDYDNFDHILLASLILCTKEHEYIYALDWQHDGYWMNPSLNLNLNEDDIHWKIPFFPDGDYYFFLQKDFKWGYLGHPWEKTIYIFGEKLIETFKKLRSNI</sequence>
<accession>A0A2A8BZ82</accession>
<dbReference type="EMBL" id="NUDP01000114">
    <property type="protein sequence ID" value="PEM65451.1"/>
    <property type="molecule type" value="Genomic_DNA"/>
</dbReference>
<evidence type="ECO:0000313" key="1">
    <source>
        <dbReference type="EMBL" id="PEM65451.1"/>
    </source>
</evidence>
<reference evidence="1 2" key="1">
    <citation type="submission" date="2017-09" db="EMBL/GenBank/DDBJ databases">
        <title>Large-scale bioinformatics analysis of Bacillus genomes uncovers conserved roles of natural products in bacterial physiology.</title>
        <authorList>
            <consortium name="Agbiome Team Llc"/>
            <person name="Bleich R.M."/>
            <person name="Grubbs K.J."/>
            <person name="Santa Maria K.C."/>
            <person name="Allen S.E."/>
            <person name="Farag S."/>
            <person name="Shank E.A."/>
            <person name="Bowers A."/>
        </authorList>
    </citation>
    <scope>NUCLEOTIDE SEQUENCE [LARGE SCALE GENOMIC DNA]</scope>
    <source>
        <strain evidence="1 2">AFS009893</strain>
    </source>
</reference>
<gene>
    <name evidence="1" type="ORF">CN613_24940</name>
</gene>
<proteinExistence type="predicted"/>
<dbReference type="InterPro" id="IPR020323">
    <property type="entry name" value="DUF2716"/>
</dbReference>
<dbReference type="Pfam" id="PF10898">
    <property type="entry name" value="DUF2716"/>
    <property type="match status" value="1"/>
</dbReference>